<keyword evidence="4" id="KW-0547">Nucleotide-binding</keyword>
<dbReference type="Pfam" id="PF02518">
    <property type="entry name" value="HATPase_c"/>
    <property type="match status" value="1"/>
</dbReference>
<dbReference type="InterPro" id="IPR050980">
    <property type="entry name" value="2C_sensor_his_kinase"/>
</dbReference>
<dbReference type="EC" id="2.7.13.3" evidence="2"/>
<dbReference type="Gene3D" id="3.30.565.10">
    <property type="entry name" value="Histidine kinase-like ATPase, C-terminal domain"/>
    <property type="match status" value="2"/>
</dbReference>
<dbReference type="InterPro" id="IPR005467">
    <property type="entry name" value="His_kinase_dom"/>
</dbReference>
<dbReference type="PANTHER" id="PTHR44936:SF10">
    <property type="entry name" value="SENSOR PROTEIN RSTB"/>
    <property type="match status" value="1"/>
</dbReference>
<accession>A0A099LVB8</accession>
<keyword evidence="6" id="KW-0067">ATP-binding</keyword>
<sequence length="717" mass="80749">MANDKPLVKPFRANAHLLKLLGDELIGDDRLAVFELVKNAYDANARSVDVTLNLEDKSPNIIVWDHEGFGMTEDDILNKWMEIGTDSKRSKNKVRTHGLNRLPLGEKGVGRLAVHKLGNELIINTRAEGSNEYKITIDWPSLISKAEYIEDTKVTITPLSSPEFFGSETGTRIKIGALNNTNWTRGELRRLKRLLTSLISPFKTVSDFEVNLKIPGREKEVADLLDAKDILDKALWTYDFIIDEDGKFSSTYTYNPPQTFRELAKSNIENVDTRLELLKPTKEEELAREVEIRESLLMNPEDLKDIGPISGTFYIFMKTPAVLSATGSPQLIKDYLKEQSGVRVYRDGIRVFNYGEGKDDWLGLNAGRINMPGQKIDTGMVIGGVDLNLEKSAGLKEKTNREGFDENNTYRRFRWIIASVVEDFHLKHRKDREALDDYLKGDVKDASPATTRFAESIQDIKDAIKKHGLEEEMSNKVVQIESDYLQMREVTLSSGIAGINLAVIFHEVERGVDDLNASIRNSDDYETLLKRAEHLAELLEGFAPLLRRNEQKTFDIKALTQKIVSLNEHRFSHHKIAISCPLNSGESESFKVTAPFGLLQATLTNLIDNAIHWTSLKAEKEDEKYIPAIRVDSLPNWFKEGPALIVMDNGPGFSLTPEEAIQPFKTSRPGGMGVGLYYADKVMESIGGRLQICEPEDLDLPEAYQGAAVVMIFNQEK</sequence>
<evidence type="ECO:0000313" key="9">
    <source>
        <dbReference type="Proteomes" id="UP000029994"/>
    </source>
</evidence>
<keyword evidence="9" id="KW-1185">Reference proteome</keyword>
<dbReference type="GO" id="GO:0005524">
    <property type="term" value="F:ATP binding"/>
    <property type="evidence" value="ECO:0007669"/>
    <property type="project" value="UniProtKB-KW"/>
</dbReference>
<keyword evidence="3" id="KW-0808">Transferase</keyword>
<comment type="caution">
    <text evidence="8">The sequence shown here is derived from an EMBL/GenBank/DDBJ whole genome shotgun (WGS) entry which is preliminary data.</text>
</comment>
<dbReference type="REBASE" id="98249">
    <property type="entry name" value="Vna51183ORF10050P"/>
</dbReference>
<name>A0A099LVB8_9VIBR</name>
<evidence type="ECO:0000313" key="8">
    <source>
        <dbReference type="EMBL" id="KGK11629.1"/>
    </source>
</evidence>
<dbReference type="Pfam" id="PF13589">
    <property type="entry name" value="HATPase_c_3"/>
    <property type="match status" value="1"/>
</dbReference>
<gene>
    <name evidence="8" type="ORF">EA26_10060</name>
</gene>
<evidence type="ECO:0000256" key="1">
    <source>
        <dbReference type="ARBA" id="ARBA00000085"/>
    </source>
</evidence>
<dbReference type="STRING" id="29495.EA26_10060"/>
<protein>
    <recommendedName>
        <fullName evidence="2">histidine kinase</fullName>
        <ecNumber evidence="2">2.7.13.3</ecNumber>
    </recommendedName>
</protein>
<feature type="domain" description="Histidine kinase" evidence="7">
    <location>
        <begin position="503"/>
        <end position="692"/>
    </location>
</feature>
<dbReference type="PANTHER" id="PTHR44936">
    <property type="entry name" value="SENSOR PROTEIN CREC"/>
    <property type="match status" value="1"/>
</dbReference>
<dbReference type="CDD" id="cd00075">
    <property type="entry name" value="HATPase"/>
    <property type="match status" value="1"/>
</dbReference>
<dbReference type="PROSITE" id="PS50109">
    <property type="entry name" value="HIS_KIN"/>
    <property type="match status" value="1"/>
</dbReference>
<evidence type="ECO:0000256" key="3">
    <source>
        <dbReference type="ARBA" id="ARBA00022679"/>
    </source>
</evidence>
<evidence type="ECO:0000256" key="5">
    <source>
        <dbReference type="ARBA" id="ARBA00022777"/>
    </source>
</evidence>
<keyword evidence="5" id="KW-0418">Kinase</keyword>
<dbReference type="SMART" id="SM00387">
    <property type="entry name" value="HATPase_c"/>
    <property type="match status" value="1"/>
</dbReference>
<dbReference type="RefSeq" id="WP_039427173.1">
    <property type="nucleotide sequence ID" value="NZ_CP061844.1"/>
</dbReference>
<dbReference type="InterPro" id="IPR036890">
    <property type="entry name" value="HATPase_C_sf"/>
</dbReference>
<organism evidence="8 9">
    <name type="scientific">Vibrio navarrensis</name>
    <dbReference type="NCBI Taxonomy" id="29495"/>
    <lineage>
        <taxon>Bacteria</taxon>
        <taxon>Pseudomonadati</taxon>
        <taxon>Pseudomonadota</taxon>
        <taxon>Gammaproteobacteria</taxon>
        <taxon>Vibrionales</taxon>
        <taxon>Vibrionaceae</taxon>
        <taxon>Vibrio</taxon>
    </lineage>
</organism>
<dbReference type="InterPro" id="IPR003594">
    <property type="entry name" value="HATPase_dom"/>
</dbReference>
<dbReference type="SUPFAM" id="SSF55874">
    <property type="entry name" value="ATPase domain of HSP90 chaperone/DNA topoisomerase II/histidine kinase"/>
    <property type="match status" value="2"/>
</dbReference>
<evidence type="ECO:0000259" key="7">
    <source>
        <dbReference type="PROSITE" id="PS50109"/>
    </source>
</evidence>
<proteinExistence type="predicted"/>
<evidence type="ECO:0000256" key="6">
    <source>
        <dbReference type="ARBA" id="ARBA00022840"/>
    </source>
</evidence>
<evidence type="ECO:0000256" key="2">
    <source>
        <dbReference type="ARBA" id="ARBA00012438"/>
    </source>
</evidence>
<dbReference type="GeneID" id="43683523"/>
<dbReference type="eggNOG" id="COG0323">
    <property type="taxonomic scope" value="Bacteria"/>
</dbReference>
<comment type="catalytic activity">
    <reaction evidence="1">
        <text>ATP + protein L-histidine = ADP + protein N-phospho-L-histidine.</text>
        <dbReference type="EC" id="2.7.13.3"/>
    </reaction>
</comment>
<dbReference type="EMBL" id="JMCG01000001">
    <property type="protein sequence ID" value="KGK11629.1"/>
    <property type="molecule type" value="Genomic_DNA"/>
</dbReference>
<evidence type="ECO:0000256" key="4">
    <source>
        <dbReference type="ARBA" id="ARBA00022741"/>
    </source>
</evidence>
<dbReference type="Proteomes" id="UP000029994">
    <property type="component" value="Unassembled WGS sequence"/>
</dbReference>
<reference evidence="8 9" key="1">
    <citation type="submission" date="2014-04" db="EMBL/GenBank/DDBJ databases">
        <title>Genome sequencing of Vibrio navarrensis strains.</title>
        <authorList>
            <person name="Gladney L.M."/>
            <person name="Katz L.S."/>
            <person name="Marino-Ramirez L."/>
            <person name="Jordan I.K."/>
        </authorList>
    </citation>
    <scope>NUCLEOTIDE SEQUENCE [LARGE SCALE GENOMIC DNA]</scope>
    <source>
        <strain evidence="8 9">ATCC 51183</strain>
    </source>
</reference>
<dbReference type="AlphaFoldDB" id="A0A099LVB8"/>
<dbReference type="GO" id="GO:0004673">
    <property type="term" value="F:protein histidine kinase activity"/>
    <property type="evidence" value="ECO:0007669"/>
    <property type="project" value="UniProtKB-EC"/>
</dbReference>
<dbReference type="eggNOG" id="COG4191">
    <property type="taxonomic scope" value="Bacteria"/>
</dbReference>